<dbReference type="GO" id="GO:0005524">
    <property type="term" value="F:ATP binding"/>
    <property type="evidence" value="ECO:0007669"/>
    <property type="project" value="UniProtKB-KW"/>
</dbReference>
<dbReference type="FunFam" id="3.30.565.10:FF:000010">
    <property type="entry name" value="Sensor histidine kinase RcsC"/>
    <property type="match status" value="1"/>
</dbReference>
<feature type="domain" description="Histidine kinase" evidence="12">
    <location>
        <begin position="182"/>
        <end position="406"/>
    </location>
</feature>
<dbReference type="EC" id="2.7.13.3" evidence="3"/>
<keyword evidence="14" id="KW-1185">Reference proteome</keyword>
<dbReference type="Gene3D" id="3.30.565.10">
    <property type="entry name" value="Histidine kinase-like ATPase, C-terminal domain"/>
    <property type="match status" value="1"/>
</dbReference>
<dbReference type="SMART" id="SM00387">
    <property type="entry name" value="HATPase_c"/>
    <property type="match status" value="1"/>
</dbReference>
<dbReference type="SUPFAM" id="SSF47384">
    <property type="entry name" value="Homodimeric domain of signal transducing histidine kinase"/>
    <property type="match status" value="1"/>
</dbReference>
<dbReference type="AlphaFoldDB" id="A0A9X4QQG5"/>
<reference evidence="13 14" key="1">
    <citation type="submission" date="2022-10" db="EMBL/GenBank/DDBJ databases">
        <title>Comparative genomic analysis of Cohnella hashimotonis sp. nov., isolated from the International Space Station.</title>
        <authorList>
            <person name="Simpson A."/>
            <person name="Venkateswaran K."/>
        </authorList>
    </citation>
    <scope>NUCLEOTIDE SEQUENCE [LARGE SCALE GENOMIC DNA]</scope>
    <source>
        <strain evidence="13 14">DSM 18997</strain>
    </source>
</reference>
<dbReference type="InterPro" id="IPR036097">
    <property type="entry name" value="HisK_dim/P_sf"/>
</dbReference>
<dbReference type="InterPro" id="IPR029016">
    <property type="entry name" value="GAF-like_dom_sf"/>
</dbReference>
<dbReference type="InterPro" id="IPR003661">
    <property type="entry name" value="HisK_dim/P_dom"/>
</dbReference>
<dbReference type="SMART" id="SM00388">
    <property type="entry name" value="HisKA"/>
    <property type="match status" value="1"/>
</dbReference>
<dbReference type="PROSITE" id="PS50109">
    <property type="entry name" value="HIS_KIN"/>
    <property type="match status" value="1"/>
</dbReference>
<protein>
    <recommendedName>
        <fullName evidence="10">Circadian input-output histidine kinase CikA</fullName>
        <ecNumber evidence="3">2.7.13.3</ecNumber>
    </recommendedName>
</protein>
<dbReference type="SUPFAM" id="SSF55874">
    <property type="entry name" value="ATPase domain of HSP90 chaperone/DNA topoisomerase II/histidine kinase"/>
    <property type="match status" value="1"/>
</dbReference>
<dbReference type="Proteomes" id="UP001153387">
    <property type="component" value="Unassembled WGS sequence"/>
</dbReference>
<evidence type="ECO:0000313" key="14">
    <source>
        <dbReference type="Proteomes" id="UP001153387"/>
    </source>
</evidence>
<sequence>MKIDYVDVLDKISDKLYKSGMDVMQTASRFIPANTFCIANLDRVSTVVLNAFNRDKTILTEGLVVANEESYCALVTEKARGPLVIENNLTHPLTKDMPATQFVGGCSFLGVPILTPDGQIYGSLCAFDDRFYLFEQRDVELMLSLSKFFTDVLALDDSVEQLKEAQAKAMRALEEKDNLLAVLSHEIRTPMNGVLGMANLLRSTDLTEEQRNYVTVIEDCGEGLMAMLNQILEHSKIAAGRMSVESEPFNVVECAEQALQIHAFEAGNKRIGLRLSIDDDALGNYEGDGLKIRQVLINLVSNAVKFTERGEVSLSIEREDRPVKDGRVWLSFSVCDTGMGISPERKDQLFRSFSQVHDKSIRCNYGGIGLGLSICRQYAELMGGTIELTNTGPGGSCFTLTVPLRTQQNRQASNAV</sequence>
<keyword evidence="9" id="KW-0902">Two-component regulatory system</keyword>
<dbReference type="RefSeq" id="WP_277567448.1">
    <property type="nucleotide sequence ID" value="NZ_JAPDHZ010000004.1"/>
</dbReference>
<evidence type="ECO:0000256" key="3">
    <source>
        <dbReference type="ARBA" id="ARBA00012438"/>
    </source>
</evidence>
<evidence type="ECO:0000256" key="7">
    <source>
        <dbReference type="ARBA" id="ARBA00022777"/>
    </source>
</evidence>
<dbReference type="Pfam" id="PF01590">
    <property type="entry name" value="GAF"/>
    <property type="match status" value="1"/>
</dbReference>
<dbReference type="InterPro" id="IPR005467">
    <property type="entry name" value="His_kinase_dom"/>
</dbReference>
<evidence type="ECO:0000256" key="8">
    <source>
        <dbReference type="ARBA" id="ARBA00022840"/>
    </source>
</evidence>
<keyword evidence="5" id="KW-0808">Transferase</keyword>
<evidence type="ECO:0000256" key="6">
    <source>
        <dbReference type="ARBA" id="ARBA00022741"/>
    </source>
</evidence>
<dbReference type="Gene3D" id="3.30.450.40">
    <property type="match status" value="1"/>
</dbReference>
<evidence type="ECO:0000256" key="10">
    <source>
        <dbReference type="ARBA" id="ARBA00074306"/>
    </source>
</evidence>
<proteinExistence type="inferred from homology"/>
<evidence type="ECO:0000259" key="12">
    <source>
        <dbReference type="PROSITE" id="PS50109"/>
    </source>
</evidence>
<keyword evidence="7" id="KW-0418">Kinase</keyword>
<evidence type="ECO:0000313" key="13">
    <source>
        <dbReference type="EMBL" id="MDG0793715.1"/>
    </source>
</evidence>
<name>A0A9X4QQG5_9BACL</name>
<keyword evidence="6" id="KW-0547">Nucleotide-binding</keyword>
<dbReference type="Pfam" id="PF00512">
    <property type="entry name" value="HisKA"/>
    <property type="match status" value="1"/>
</dbReference>
<dbReference type="PANTHER" id="PTHR43047">
    <property type="entry name" value="TWO-COMPONENT HISTIDINE PROTEIN KINASE"/>
    <property type="match status" value="1"/>
</dbReference>
<evidence type="ECO:0000256" key="4">
    <source>
        <dbReference type="ARBA" id="ARBA00022553"/>
    </source>
</evidence>
<keyword evidence="4" id="KW-0597">Phosphoprotein</keyword>
<feature type="coiled-coil region" evidence="11">
    <location>
        <begin position="155"/>
        <end position="182"/>
    </location>
</feature>
<evidence type="ECO:0000256" key="2">
    <source>
        <dbReference type="ARBA" id="ARBA00006402"/>
    </source>
</evidence>
<dbReference type="CDD" id="cd00082">
    <property type="entry name" value="HisKA"/>
    <property type="match status" value="1"/>
</dbReference>
<dbReference type="GO" id="GO:0000155">
    <property type="term" value="F:phosphorelay sensor kinase activity"/>
    <property type="evidence" value="ECO:0007669"/>
    <property type="project" value="InterPro"/>
</dbReference>
<dbReference type="CDD" id="cd16922">
    <property type="entry name" value="HATPase_EvgS-ArcB-TorS-like"/>
    <property type="match status" value="1"/>
</dbReference>
<dbReference type="Gene3D" id="1.10.287.130">
    <property type="match status" value="1"/>
</dbReference>
<dbReference type="SUPFAM" id="SSF55781">
    <property type="entry name" value="GAF domain-like"/>
    <property type="match status" value="1"/>
</dbReference>
<evidence type="ECO:0000256" key="9">
    <source>
        <dbReference type="ARBA" id="ARBA00023012"/>
    </source>
</evidence>
<organism evidence="13 14">
    <name type="scientific">Cohnella ginsengisoli</name>
    <dbReference type="NCBI Taxonomy" id="425004"/>
    <lineage>
        <taxon>Bacteria</taxon>
        <taxon>Bacillati</taxon>
        <taxon>Bacillota</taxon>
        <taxon>Bacilli</taxon>
        <taxon>Bacillales</taxon>
        <taxon>Paenibacillaceae</taxon>
        <taxon>Cohnella</taxon>
    </lineage>
</organism>
<dbReference type="InterPro" id="IPR003594">
    <property type="entry name" value="HATPase_dom"/>
</dbReference>
<dbReference type="Pfam" id="PF02518">
    <property type="entry name" value="HATPase_c"/>
    <property type="match status" value="1"/>
</dbReference>
<evidence type="ECO:0000256" key="5">
    <source>
        <dbReference type="ARBA" id="ARBA00022679"/>
    </source>
</evidence>
<dbReference type="PRINTS" id="PR00344">
    <property type="entry name" value="BCTRLSENSOR"/>
</dbReference>
<evidence type="ECO:0000256" key="11">
    <source>
        <dbReference type="SAM" id="Coils"/>
    </source>
</evidence>
<dbReference type="InterPro" id="IPR004358">
    <property type="entry name" value="Sig_transdc_His_kin-like_C"/>
</dbReference>
<accession>A0A9X4QQG5</accession>
<comment type="similarity">
    <text evidence="2">In the N-terminal section; belongs to the phytochrome family.</text>
</comment>
<dbReference type="InterPro" id="IPR003018">
    <property type="entry name" value="GAF"/>
</dbReference>
<keyword evidence="11" id="KW-0175">Coiled coil</keyword>
<dbReference type="InterPro" id="IPR036890">
    <property type="entry name" value="HATPase_C_sf"/>
</dbReference>
<comment type="caution">
    <text evidence="13">The sequence shown here is derived from an EMBL/GenBank/DDBJ whole genome shotgun (WGS) entry which is preliminary data.</text>
</comment>
<gene>
    <name evidence="13" type="ORF">OMP38_24960</name>
</gene>
<keyword evidence="8 13" id="KW-0067">ATP-binding</keyword>
<evidence type="ECO:0000256" key="1">
    <source>
        <dbReference type="ARBA" id="ARBA00000085"/>
    </source>
</evidence>
<dbReference type="EMBL" id="JAPDHZ010000004">
    <property type="protein sequence ID" value="MDG0793715.1"/>
    <property type="molecule type" value="Genomic_DNA"/>
</dbReference>
<comment type="catalytic activity">
    <reaction evidence="1">
        <text>ATP + protein L-histidine = ADP + protein N-phospho-L-histidine.</text>
        <dbReference type="EC" id="2.7.13.3"/>
    </reaction>
</comment>